<evidence type="ECO:0000259" key="2">
    <source>
        <dbReference type="Pfam" id="PF03781"/>
    </source>
</evidence>
<dbReference type="InterPro" id="IPR011990">
    <property type="entry name" value="TPR-like_helical_dom_sf"/>
</dbReference>
<dbReference type="InterPro" id="IPR051043">
    <property type="entry name" value="Sulfatase_Mod_Factor_Kinase"/>
</dbReference>
<feature type="domain" description="Sulfatase-modifying factor enzyme-like" evidence="2">
    <location>
        <begin position="69"/>
        <end position="352"/>
    </location>
</feature>
<dbReference type="PROSITE" id="PS50005">
    <property type="entry name" value="TPR"/>
    <property type="match status" value="1"/>
</dbReference>
<accession>A0A3D9SYE7</accession>
<dbReference type="SUPFAM" id="SSF56436">
    <property type="entry name" value="C-type lectin-like"/>
    <property type="match status" value="1"/>
</dbReference>
<dbReference type="InterPro" id="IPR016187">
    <property type="entry name" value="CTDL_fold"/>
</dbReference>
<dbReference type="InterPro" id="IPR005532">
    <property type="entry name" value="SUMF_dom"/>
</dbReference>
<dbReference type="Proteomes" id="UP000256661">
    <property type="component" value="Unassembled WGS sequence"/>
</dbReference>
<feature type="repeat" description="TPR" evidence="1">
    <location>
        <begin position="10"/>
        <end position="43"/>
    </location>
</feature>
<dbReference type="Gene3D" id="1.25.40.10">
    <property type="entry name" value="Tetratricopeptide repeat domain"/>
    <property type="match status" value="1"/>
</dbReference>
<dbReference type="InterPro" id="IPR019734">
    <property type="entry name" value="TPR_rpt"/>
</dbReference>
<evidence type="ECO:0000313" key="4">
    <source>
        <dbReference type="Proteomes" id="UP000256661"/>
    </source>
</evidence>
<proteinExistence type="predicted"/>
<dbReference type="SUPFAM" id="SSF48452">
    <property type="entry name" value="TPR-like"/>
    <property type="match status" value="1"/>
</dbReference>
<organism evidence="3 4">
    <name type="scientific">Thermomonospora umbrina</name>
    <dbReference type="NCBI Taxonomy" id="111806"/>
    <lineage>
        <taxon>Bacteria</taxon>
        <taxon>Bacillati</taxon>
        <taxon>Actinomycetota</taxon>
        <taxon>Actinomycetes</taxon>
        <taxon>Streptosporangiales</taxon>
        <taxon>Thermomonosporaceae</taxon>
        <taxon>Thermomonospora</taxon>
    </lineage>
</organism>
<gene>
    <name evidence="3" type="ORF">DFJ69_4568</name>
</gene>
<dbReference type="AlphaFoldDB" id="A0A3D9SYE7"/>
<dbReference type="GO" id="GO:0120147">
    <property type="term" value="F:formylglycine-generating oxidase activity"/>
    <property type="evidence" value="ECO:0007669"/>
    <property type="project" value="TreeGrafter"/>
</dbReference>
<sequence length="361" mass="40584">MTGMDDHDDPRGLFRRARALEAEGDHRRAASVYDRAYGLDPTDAEVAEARRTLLDRLAVVEHGLRFRYVPAGTFLMGSDVGDPDESPVHPVRLGGHWMAETAVSWSTYCDLMGWEPPPIGFPKEEQGAKMAGFHLHEENKIRLQYCEDATTRAVDWHAHAVGQKWRRGGEEVDASELFGTPPREDPRRPYRYDTKPMVAVSWQSAEALCERLSTDEVRYRLPSEAEWERAARGGLVGRRHPWGDAPPTPERCDFDRFDAFSILPMRALPPNGYGLYAMTGSVWEWTSDRYDAQGYPADAPPPPADGDRVLRGGSWADCAEVVTVSFRMSRASGDWRTGRWGDHLAPNIGFRLCREEITPAG</sequence>
<dbReference type="PANTHER" id="PTHR23150">
    <property type="entry name" value="SULFATASE MODIFYING FACTOR 1, 2"/>
    <property type="match status" value="1"/>
</dbReference>
<evidence type="ECO:0000313" key="3">
    <source>
        <dbReference type="EMBL" id="REE99063.1"/>
    </source>
</evidence>
<comment type="caution">
    <text evidence="3">The sequence shown here is derived from an EMBL/GenBank/DDBJ whole genome shotgun (WGS) entry which is preliminary data.</text>
</comment>
<name>A0A3D9SYE7_9ACTN</name>
<protein>
    <submittedName>
        <fullName evidence="3">Formylglycine-generating enzyme required for sulfatase activity</fullName>
    </submittedName>
</protein>
<dbReference type="InterPro" id="IPR042095">
    <property type="entry name" value="SUMF_sf"/>
</dbReference>
<dbReference type="PANTHER" id="PTHR23150:SF19">
    <property type="entry name" value="FORMYLGLYCINE-GENERATING ENZYME"/>
    <property type="match status" value="1"/>
</dbReference>
<dbReference type="Gene3D" id="3.90.1580.10">
    <property type="entry name" value="paralog of FGE (formylglycine-generating enzyme)"/>
    <property type="match status" value="1"/>
</dbReference>
<keyword evidence="1" id="KW-0802">TPR repeat</keyword>
<dbReference type="EMBL" id="QTTT01000001">
    <property type="protein sequence ID" value="REE99063.1"/>
    <property type="molecule type" value="Genomic_DNA"/>
</dbReference>
<evidence type="ECO:0000256" key="1">
    <source>
        <dbReference type="PROSITE-ProRule" id="PRU00339"/>
    </source>
</evidence>
<keyword evidence="4" id="KW-1185">Reference proteome</keyword>
<dbReference type="Pfam" id="PF03781">
    <property type="entry name" value="FGE-sulfatase"/>
    <property type="match status" value="1"/>
</dbReference>
<reference evidence="3 4" key="1">
    <citation type="submission" date="2018-08" db="EMBL/GenBank/DDBJ databases">
        <title>Sequencing the genomes of 1000 actinobacteria strains.</title>
        <authorList>
            <person name="Klenk H.-P."/>
        </authorList>
    </citation>
    <scope>NUCLEOTIDE SEQUENCE [LARGE SCALE GENOMIC DNA]</scope>
    <source>
        <strain evidence="3 4">DSM 43927</strain>
    </source>
</reference>